<dbReference type="PROSITE" id="PS50076">
    <property type="entry name" value="DNAJ_2"/>
    <property type="match status" value="1"/>
</dbReference>
<dbReference type="GO" id="GO:0042405">
    <property type="term" value="C:nuclear inclusion body"/>
    <property type="evidence" value="ECO:0007669"/>
    <property type="project" value="EnsemblFungi"/>
</dbReference>
<name>A0A0W0E6J9_CANGB</name>
<dbReference type="InterPro" id="IPR008971">
    <property type="entry name" value="HSP40/DnaJ_pept-bd"/>
</dbReference>
<dbReference type="VEuPathDB" id="FungiDB:CAGL0J10296g"/>
<keyword evidence="1" id="KW-0479">Metal-binding</keyword>
<evidence type="ECO:0000313" key="7">
    <source>
        <dbReference type="Proteomes" id="UP000054886"/>
    </source>
</evidence>
<dbReference type="InterPro" id="IPR001623">
    <property type="entry name" value="DnaJ_domain"/>
</dbReference>
<dbReference type="Pfam" id="PF00684">
    <property type="entry name" value="DnaJ_CXXCXGXG"/>
    <property type="match status" value="1"/>
</dbReference>
<evidence type="ECO:0000256" key="1">
    <source>
        <dbReference type="ARBA" id="ARBA00022723"/>
    </source>
</evidence>
<dbReference type="CDD" id="cd06257">
    <property type="entry name" value="DnaJ"/>
    <property type="match status" value="1"/>
</dbReference>
<dbReference type="InterPro" id="IPR044713">
    <property type="entry name" value="DNJA1/2-like"/>
</dbReference>
<dbReference type="SUPFAM" id="SSF57938">
    <property type="entry name" value="DnaJ/Hsp40 cysteine-rich domain"/>
    <property type="match status" value="1"/>
</dbReference>
<dbReference type="InterPro" id="IPR036410">
    <property type="entry name" value="HSP_DnaJ_Cys-rich_dom_sf"/>
</dbReference>
<dbReference type="Pfam" id="PF01556">
    <property type="entry name" value="DnaJ_C"/>
    <property type="match status" value="1"/>
</dbReference>
<dbReference type="InterPro" id="IPR018253">
    <property type="entry name" value="DnaJ_domain_CS"/>
</dbReference>
<keyword evidence="4" id="KW-0862">Zinc</keyword>
<dbReference type="Proteomes" id="UP000054886">
    <property type="component" value="Unassembled WGS sequence"/>
</dbReference>
<dbReference type="InterPro" id="IPR036869">
    <property type="entry name" value="J_dom_sf"/>
</dbReference>
<keyword evidence="5" id="KW-0143">Chaperone</keyword>
<dbReference type="GO" id="GO:0072655">
    <property type="term" value="P:establishment of protein localization to mitochondrion"/>
    <property type="evidence" value="ECO:0007669"/>
    <property type="project" value="UniProtKB-ARBA"/>
</dbReference>
<evidence type="ECO:0000313" key="6">
    <source>
        <dbReference type="EMBL" id="KTB10445.1"/>
    </source>
</evidence>
<dbReference type="Gene3D" id="1.10.287.110">
    <property type="entry name" value="DnaJ domain"/>
    <property type="match status" value="1"/>
</dbReference>
<dbReference type="OMA" id="RGPDIKH"/>
<dbReference type="SUPFAM" id="SSF49493">
    <property type="entry name" value="HSP40/DnaJ peptide-binding domain"/>
    <property type="match status" value="2"/>
</dbReference>
<dbReference type="GO" id="GO:0051082">
    <property type="term" value="F:unfolded protein binding"/>
    <property type="evidence" value="ECO:0007669"/>
    <property type="project" value="EnsemblFungi"/>
</dbReference>
<evidence type="ECO:0000256" key="5">
    <source>
        <dbReference type="ARBA" id="ARBA00023186"/>
    </source>
</evidence>
<gene>
    <name evidence="6" type="ORF">AO440_003207</name>
</gene>
<dbReference type="PROSITE" id="PS51188">
    <property type="entry name" value="ZF_CR"/>
    <property type="match status" value="1"/>
</dbReference>
<dbReference type="InterPro" id="IPR001305">
    <property type="entry name" value="HSP_DnaJ_Cys-rich_dom"/>
</dbReference>
<dbReference type="GO" id="GO:0043335">
    <property type="term" value="P:protein unfolding"/>
    <property type="evidence" value="ECO:0007669"/>
    <property type="project" value="EnsemblFungi"/>
</dbReference>
<evidence type="ECO:0000256" key="4">
    <source>
        <dbReference type="ARBA" id="ARBA00022833"/>
    </source>
</evidence>
<dbReference type="PRINTS" id="PR00625">
    <property type="entry name" value="JDOMAIN"/>
</dbReference>
<dbReference type="GO" id="GO:0006457">
    <property type="term" value="P:protein folding"/>
    <property type="evidence" value="ECO:0007669"/>
    <property type="project" value="InterPro"/>
</dbReference>
<dbReference type="InterPro" id="IPR002939">
    <property type="entry name" value="DnaJ_C"/>
</dbReference>
<dbReference type="AlphaFoldDB" id="A0A0W0E6J9"/>
<keyword evidence="3" id="KW-0863">Zinc-finger</keyword>
<dbReference type="GO" id="GO:0030544">
    <property type="term" value="F:Hsp70 protein binding"/>
    <property type="evidence" value="ECO:0007669"/>
    <property type="project" value="InterPro"/>
</dbReference>
<dbReference type="PROSITE" id="PS00636">
    <property type="entry name" value="DNAJ_1"/>
    <property type="match status" value="1"/>
</dbReference>
<dbReference type="VEuPathDB" id="FungiDB:GVI51_J10131"/>
<evidence type="ECO:0000256" key="3">
    <source>
        <dbReference type="ARBA" id="ARBA00022771"/>
    </source>
</evidence>
<dbReference type="SUPFAM" id="SSF46565">
    <property type="entry name" value="Chaperone J-domain"/>
    <property type="match status" value="1"/>
</dbReference>
<accession>A0A0W0E6J9</accession>
<evidence type="ECO:0000256" key="2">
    <source>
        <dbReference type="ARBA" id="ARBA00022737"/>
    </source>
</evidence>
<dbReference type="SMART" id="SM00271">
    <property type="entry name" value="DnaJ"/>
    <property type="match status" value="1"/>
</dbReference>
<dbReference type="CDD" id="cd10747">
    <property type="entry name" value="DnaJ_C"/>
    <property type="match status" value="1"/>
</dbReference>
<keyword evidence="2" id="KW-0677">Repeat</keyword>
<dbReference type="FunFam" id="2.10.230.10:FF:000001">
    <property type="entry name" value="DnaJ subfamily A member 2"/>
    <property type="match status" value="1"/>
</dbReference>
<dbReference type="Gene3D" id="2.10.230.10">
    <property type="entry name" value="Heat shock protein DnaJ, cysteine-rich domain"/>
    <property type="match status" value="1"/>
</dbReference>
<dbReference type="GO" id="GO:0001671">
    <property type="term" value="F:ATPase activator activity"/>
    <property type="evidence" value="ECO:0007669"/>
    <property type="project" value="EnsemblFungi"/>
</dbReference>
<organism evidence="6 7">
    <name type="scientific">Candida glabrata</name>
    <name type="common">Yeast</name>
    <name type="synonym">Torulopsis glabrata</name>
    <dbReference type="NCBI Taxonomy" id="5478"/>
    <lineage>
        <taxon>Eukaryota</taxon>
        <taxon>Fungi</taxon>
        <taxon>Dikarya</taxon>
        <taxon>Ascomycota</taxon>
        <taxon>Saccharomycotina</taxon>
        <taxon>Saccharomycetes</taxon>
        <taxon>Saccharomycetales</taxon>
        <taxon>Saccharomycetaceae</taxon>
        <taxon>Nakaseomyces</taxon>
    </lineage>
</organism>
<comment type="caution">
    <text evidence="6">The sequence shown here is derived from an EMBL/GenBank/DDBJ whole genome shotgun (WGS) entry which is preliminary data.</text>
</comment>
<proteinExistence type="predicted"/>
<dbReference type="Gene3D" id="2.60.260.20">
    <property type="entry name" value="Urease metallochaperone UreE, N-terminal domain"/>
    <property type="match status" value="2"/>
</dbReference>
<dbReference type="GO" id="GO:0034399">
    <property type="term" value="C:nuclear periphery"/>
    <property type="evidence" value="ECO:0007669"/>
    <property type="project" value="EnsemblFungi"/>
</dbReference>
<dbReference type="PhylomeDB" id="A0A0W0E6J9"/>
<dbReference type="VEuPathDB" id="FungiDB:GWK60_J10109"/>
<protein>
    <submittedName>
        <fullName evidence="6">J domain-containing protein APJ1</fullName>
    </submittedName>
</protein>
<dbReference type="GO" id="GO:0016925">
    <property type="term" value="P:protein sumoylation"/>
    <property type="evidence" value="ECO:0007669"/>
    <property type="project" value="EnsemblFungi"/>
</dbReference>
<dbReference type="OrthoDB" id="550424at2759"/>
<dbReference type="CDD" id="cd10719">
    <property type="entry name" value="DnaJ_zf"/>
    <property type="match status" value="1"/>
</dbReference>
<sequence>MVKDTRLYDLLNVECDASQVTIKKAFHAAALRCHPDKNNHSEESKKQFQEISKAYEVLSDPKSREMYDRYGTTDESAIASQEPFGEGMSFYSGGNPMHMFGTSAGDLFAQFFNSSGDAGPSFGFGSRFDGFGNSAQAHGARDGHMRTGPDIKHYLKCNLSDLYQGKKTKLGLNRMRVCSSCDGKGGMRVASCRTCKGQGEVVKTRRVGPMVQTMSSTCNSCHGTGTFIKDSDLCFVCKGSGVSKERKIFDVEVKAGMTHNQVIVLPGEADEVIETSHGLIKVQPGDVVIVIDLVKNTQFQVVNDHDLVLKNCEVPLKTCLCGGEIMIEGHPSGKIIKLSIIPNELLKPSCFKTVEGLGMPKVIANSDHANIAGTDIDGYGNLYVQFQVKFPERLEDTTITKLQEILEQDPNVKKEDESDQKRIDDAVTNSDGAVEVEEHVLSDFVPDYKNFKEFKRSRSNRSDSRKRRRCNDDDDCIVS</sequence>
<dbReference type="GO" id="GO:0008270">
    <property type="term" value="F:zinc ion binding"/>
    <property type="evidence" value="ECO:0007669"/>
    <property type="project" value="UniProtKB-KW"/>
</dbReference>
<dbReference type="Pfam" id="PF00226">
    <property type="entry name" value="DnaJ"/>
    <property type="match status" value="1"/>
</dbReference>
<dbReference type="VEuPathDB" id="FungiDB:B1J91_J10296g"/>
<reference evidence="6 7" key="1">
    <citation type="submission" date="2015-10" db="EMBL/GenBank/DDBJ databases">
        <title>Draft genomes sequences of Candida glabrata isolates 1A, 1B, 2A, 2B, 3A and 3B.</title>
        <authorList>
            <person name="Haavelsrud O.E."/>
            <person name="Gaustad P."/>
        </authorList>
    </citation>
    <scope>NUCLEOTIDE SEQUENCE [LARGE SCALE GENOMIC DNA]</scope>
    <source>
        <strain evidence="6">910700640</strain>
    </source>
</reference>
<dbReference type="PANTHER" id="PTHR43888">
    <property type="entry name" value="DNAJ-LIKE-2, ISOFORM A-RELATED"/>
    <property type="match status" value="1"/>
</dbReference>
<dbReference type="EMBL" id="LLZZ01000053">
    <property type="protein sequence ID" value="KTB10445.1"/>
    <property type="molecule type" value="Genomic_DNA"/>
</dbReference>